<dbReference type="KEGG" id="mfk:E2N92_00760"/>
<evidence type="ECO:0000313" key="3">
    <source>
        <dbReference type="Proteomes" id="UP000826709"/>
    </source>
</evidence>
<dbReference type="Gene3D" id="1.25.40.10">
    <property type="entry name" value="Tetratricopeptide repeat domain"/>
    <property type="match status" value="2"/>
</dbReference>
<dbReference type="InterPro" id="IPR019734">
    <property type="entry name" value="TPR_rpt"/>
</dbReference>
<evidence type="ECO:0000313" key="2">
    <source>
        <dbReference type="EMBL" id="QYZ78062.1"/>
    </source>
</evidence>
<dbReference type="SUPFAM" id="SSF81901">
    <property type="entry name" value="HCP-like"/>
    <property type="match status" value="1"/>
</dbReference>
<reference evidence="2" key="2">
    <citation type="submission" date="2019-03" db="EMBL/GenBank/DDBJ databases">
        <authorList>
            <person name="Chen S.-C."/>
            <person name="Wu S.-Y."/>
            <person name="Lai M.-C."/>
        </authorList>
    </citation>
    <scope>NUCLEOTIDE SEQUENCE</scope>
    <source>
        <strain evidence="2">ML15</strain>
    </source>
</reference>
<sequence length="982" mass="112540">MMLNTHPIRDFLWESYVIQADQEFLQSVQDLSHEEKRDRFIDHALTNQMLVRLKRDPGFAQYAFERVEESSAIQDRIRQKILLLFGETSSIPYSDPDVPGPKGLAEIVSAAAEKGLDPFEEAIRFSQDPFMISDYNRDRSQREGESKLRYLQTRLEAAEGRIDNDLEIIAIRQQMSDQASGLYYGPMMGVDDPLFPAAGFTDDILHAINRFSVQNLKFKGRYFASGDSALPDMSLMEWTIPILPFLTILEKAIFGKSVVDSGTDINVVRELWKFEADSSTIAAYEWFSHLSREEKIEILNGDYPFSIGEKYLSEIDRYVPENQSYYYLFRISQLYYAGFYEHAAKIGEHAFSHEKDRKAKYYIASSTATSYREYEDYQSALRWYETARKLTKKLEQGTREYKEFVERKNCAEMQHYLNGSERFRKDIAGIVKDTCHLPSEILSSIEYNLAEASRRTGEHDQEYEHLTEYVNLANPKDPHFSIALERLDLFTRTMDDPDFQTIRETESRKRVEIYQRRYRNAVLSFQYMDAMHWIECLLDIRPTPTTYSEKSSLLRHFGKNTEAIDLLRRAAELSDEGSYTKSFCWISFALLKARDTREIDEEVSEGIRSALCSAGTGNMAGPENGYIGILKPVIFDTTGWDDPALSTRFLKAFSREFSALGLPGNPALFIGQAYLLNSMSAEARAWFQRAAEGAESGSERAAIFNLIAESYFAEGDHESACKWFARATAEAPQSLDAHAGLARCHTCMMEYDRALASIKKACEIDPENDRLRQMEEEITRMSANVISLSRIDSEEVRSVFRTGDWLLYSVFTGPERASYDLGPVVIQYGKGVEKMLYETILLPIREQIRQDSRFCTTPGIGIRSAFWKGSDEKKIPALPFTLKTVLGTPEKSLALGQWDKLVSDIRKTHKNPLSLKFLNMMEEKGFSEEVINRIGSLCRDLSLERNGAAHLSFYSRDEVMEKRREMVTIINKIIGILSDLSE</sequence>
<gene>
    <name evidence="2" type="ORF">E2N92_00760</name>
</gene>
<keyword evidence="1" id="KW-0802">TPR repeat</keyword>
<feature type="repeat" description="TPR" evidence="1">
    <location>
        <begin position="735"/>
        <end position="768"/>
    </location>
</feature>
<name>A0A8G1EFN8_9EURY</name>
<dbReference type="EMBL" id="CP037968">
    <property type="protein sequence ID" value="QYZ78062.1"/>
    <property type="molecule type" value="Genomic_DNA"/>
</dbReference>
<protein>
    <submittedName>
        <fullName evidence="2">Tetratricopeptide repeat protein</fullName>
    </submittedName>
</protein>
<proteinExistence type="predicted"/>
<keyword evidence="3" id="KW-1185">Reference proteome</keyword>
<dbReference type="OrthoDB" id="111194at2157"/>
<organism evidence="2 3">
    <name type="scientific">Methanofollis formosanus</name>
    <dbReference type="NCBI Taxonomy" id="299308"/>
    <lineage>
        <taxon>Archaea</taxon>
        <taxon>Methanobacteriati</taxon>
        <taxon>Methanobacteriota</taxon>
        <taxon>Stenosarchaea group</taxon>
        <taxon>Methanomicrobia</taxon>
        <taxon>Methanomicrobiales</taxon>
        <taxon>Methanomicrobiaceae</taxon>
        <taxon>Methanofollis</taxon>
    </lineage>
</organism>
<dbReference type="InterPro" id="IPR011990">
    <property type="entry name" value="TPR-like_helical_dom_sf"/>
</dbReference>
<feature type="repeat" description="TPR" evidence="1">
    <location>
        <begin position="701"/>
        <end position="734"/>
    </location>
</feature>
<dbReference type="PROSITE" id="PS50005">
    <property type="entry name" value="TPR"/>
    <property type="match status" value="2"/>
</dbReference>
<accession>A0A8G1EFN8</accession>
<dbReference type="RefSeq" id="WP_220681799.1">
    <property type="nucleotide sequence ID" value="NZ_CP037968.1"/>
</dbReference>
<reference evidence="2" key="1">
    <citation type="journal article" date="2005" name="Int. J. Syst. Evol. Microbiol.">
        <title>Methanofollis formosanus sp. nov., isolated from a fish pond.</title>
        <authorList>
            <person name="Wu S.Y."/>
            <person name="Chen S.C."/>
            <person name="Lai M.C."/>
        </authorList>
    </citation>
    <scope>NUCLEOTIDE SEQUENCE</scope>
    <source>
        <strain evidence="2">ML15</strain>
    </source>
</reference>
<dbReference type="AlphaFoldDB" id="A0A8G1EFN8"/>
<dbReference type="SMART" id="SM00028">
    <property type="entry name" value="TPR"/>
    <property type="match status" value="4"/>
</dbReference>
<evidence type="ECO:0000256" key="1">
    <source>
        <dbReference type="PROSITE-ProRule" id="PRU00339"/>
    </source>
</evidence>
<dbReference type="Proteomes" id="UP000826709">
    <property type="component" value="Chromosome"/>
</dbReference>
<dbReference type="Pfam" id="PF14559">
    <property type="entry name" value="TPR_19"/>
    <property type="match status" value="1"/>
</dbReference>
<dbReference type="SUPFAM" id="SSF48452">
    <property type="entry name" value="TPR-like"/>
    <property type="match status" value="1"/>
</dbReference>